<dbReference type="EC" id="6.3.4.19" evidence="8"/>
<dbReference type="SUPFAM" id="SSF52402">
    <property type="entry name" value="Adenine nucleotide alpha hydrolases-like"/>
    <property type="match status" value="1"/>
</dbReference>
<evidence type="ECO:0000313" key="11">
    <source>
        <dbReference type="Proteomes" id="UP001181046"/>
    </source>
</evidence>
<keyword evidence="4 8" id="KW-0819">tRNA processing</keyword>
<protein>
    <recommendedName>
        <fullName evidence="8">tRNA(Ile)-lysidine synthase</fullName>
        <ecNumber evidence="8">6.3.4.19</ecNumber>
    </recommendedName>
    <alternativeName>
        <fullName evidence="8">tRNA(Ile)-2-lysyl-cytidine synthase</fullName>
    </alternativeName>
    <alternativeName>
        <fullName evidence="8">tRNA(Ile)-lysidine synthetase</fullName>
    </alternativeName>
</protein>
<accession>A0ABU3F7V0</accession>
<keyword evidence="3 8" id="KW-0436">Ligase</keyword>
<comment type="subcellular location">
    <subcellularLocation>
        <location evidence="1 8">Cytoplasm</location>
    </subcellularLocation>
</comment>
<organism evidence="10 11">
    <name type="scientific">Enterococcus xiangfangensis</name>
    <dbReference type="NCBI Taxonomy" id="1296537"/>
    <lineage>
        <taxon>Bacteria</taxon>
        <taxon>Bacillati</taxon>
        <taxon>Bacillota</taxon>
        <taxon>Bacilli</taxon>
        <taxon>Lactobacillales</taxon>
        <taxon>Enterococcaceae</taxon>
        <taxon>Enterococcus</taxon>
    </lineage>
</organism>
<comment type="caution">
    <text evidence="8">Lacks conserved residue(s) required for the propagation of feature annotation.</text>
</comment>
<dbReference type="Proteomes" id="UP001181046">
    <property type="component" value="Unassembled WGS sequence"/>
</dbReference>
<keyword evidence="2 8" id="KW-0963">Cytoplasm</keyword>
<dbReference type="InterPro" id="IPR014729">
    <property type="entry name" value="Rossmann-like_a/b/a_fold"/>
</dbReference>
<dbReference type="Gene3D" id="3.40.50.620">
    <property type="entry name" value="HUPs"/>
    <property type="match status" value="1"/>
</dbReference>
<comment type="caution">
    <text evidence="10">The sequence shown here is derived from an EMBL/GenBank/DDBJ whole genome shotgun (WGS) entry which is preliminary data.</text>
</comment>
<dbReference type="RefSeq" id="WP_311829450.1">
    <property type="nucleotide sequence ID" value="NZ_JARQAJ010000001.1"/>
</dbReference>
<keyword evidence="6" id="KW-0067">ATP-binding</keyword>
<evidence type="ECO:0000313" key="10">
    <source>
        <dbReference type="EMBL" id="MDT2758747.1"/>
    </source>
</evidence>
<name>A0ABU3F7V0_9ENTE</name>
<dbReference type="GO" id="GO:0032267">
    <property type="term" value="F:tRNA(Ile)-lysidine synthase activity"/>
    <property type="evidence" value="ECO:0007669"/>
    <property type="project" value="UniProtKB-EC"/>
</dbReference>
<dbReference type="InterPro" id="IPR012796">
    <property type="entry name" value="Lysidine-tRNA-synth_C"/>
</dbReference>
<dbReference type="InterPro" id="IPR011063">
    <property type="entry name" value="TilS/TtcA_N"/>
</dbReference>
<dbReference type="PANTHER" id="PTHR43033">
    <property type="entry name" value="TRNA(ILE)-LYSIDINE SYNTHASE-RELATED"/>
    <property type="match status" value="1"/>
</dbReference>
<dbReference type="Pfam" id="PF01171">
    <property type="entry name" value="ATP_bind_3"/>
    <property type="match status" value="1"/>
</dbReference>
<gene>
    <name evidence="8 10" type="primary">tilS</name>
    <name evidence="10" type="ORF">P7H27_03130</name>
</gene>
<comment type="function">
    <text evidence="8">Ligates lysine onto the cytidine present at position 34 of the AUA codon-specific tRNA(Ile) that contains the anticodon CAU, in an ATP-dependent manner. Cytidine is converted to lysidine, thus changing the amino acid specificity of the tRNA from methionine to isoleucine.</text>
</comment>
<evidence type="ECO:0000256" key="3">
    <source>
        <dbReference type="ARBA" id="ARBA00022598"/>
    </source>
</evidence>
<sequence>MEQVFFQDNPELLTKKKLLLAVSTGVDSMVLLHLLEQQNIQIGVVHVDHQLRPESKKEAAFLQNYCRNHQLPFYLKVWEQPAKENIEAEARKLRYAFFEKIMVQENYELLLTAHHGDDQLETLLMRLVRGGSLIGHSGIARQQSFGAGSLLRPLLSFSKEEIYAYAKKEQLTYFEDATNASAAYFRNRIRQNVVPELKKENPQILLHAQQFHQQLTWADQLIAQSLKENLRKVVFDGRRWFFTEETLPEDLGARYYFLAAFFQQAAPQTKFAVSQKQLFSLLEQLQRTSSQWAVDLGENWQFVRRYQRFYLELKVSADEGVFHLTENEQILLPNAASISLRKSDVPAKKNGYQVPLPLTIKLPLTVRKRAAGDRIALSKTLTKRIGRYFIDRKIPTDAREDAWVVTDATDEVVALLPFVNSYLSIATETDRIHYILDYALQVAK</sequence>
<comment type="catalytic activity">
    <reaction evidence="7 8">
        <text>cytidine(34) in tRNA(Ile2) + L-lysine + ATP = lysidine(34) in tRNA(Ile2) + AMP + diphosphate + H(+)</text>
        <dbReference type="Rhea" id="RHEA:43744"/>
        <dbReference type="Rhea" id="RHEA-COMP:10625"/>
        <dbReference type="Rhea" id="RHEA-COMP:10670"/>
        <dbReference type="ChEBI" id="CHEBI:15378"/>
        <dbReference type="ChEBI" id="CHEBI:30616"/>
        <dbReference type="ChEBI" id="CHEBI:32551"/>
        <dbReference type="ChEBI" id="CHEBI:33019"/>
        <dbReference type="ChEBI" id="CHEBI:82748"/>
        <dbReference type="ChEBI" id="CHEBI:83665"/>
        <dbReference type="ChEBI" id="CHEBI:456215"/>
        <dbReference type="EC" id="6.3.4.19"/>
    </reaction>
</comment>
<dbReference type="NCBIfam" id="TIGR02433">
    <property type="entry name" value="lysidine_TilS_C"/>
    <property type="match status" value="1"/>
</dbReference>
<comment type="similarity">
    <text evidence="8">Belongs to the tRNA(Ile)-lysidine synthase family.</text>
</comment>
<dbReference type="PANTHER" id="PTHR43033:SF1">
    <property type="entry name" value="TRNA(ILE)-LYSIDINE SYNTHASE-RELATED"/>
    <property type="match status" value="1"/>
</dbReference>
<reference evidence="10" key="1">
    <citation type="submission" date="2023-03" db="EMBL/GenBank/DDBJ databases">
        <authorList>
            <person name="Shen W."/>
            <person name="Cai J."/>
        </authorList>
    </citation>
    <scope>NUCLEOTIDE SEQUENCE</scope>
    <source>
        <strain evidence="10">P66-3</strain>
    </source>
</reference>
<keyword evidence="5" id="KW-0547">Nucleotide-binding</keyword>
<dbReference type="SMART" id="SM00977">
    <property type="entry name" value="TilS_C"/>
    <property type="match status" value="1"/>
</dbReference>
<evidence type="ECO:0000259" key="9">
    <source>
        <dbReference type="SMART" id="SM00977"/>
    </source>
</evidence>
<dbReference type="EMBL" id="JARQAJ010000001">
    <property type="protein sequence ID" value="MDT2758747.1"/>
    <property type="molecule type" value="Genomic_DNA"/>
</dbReference>
<evidence type="ECO:0000256" key="1">
    <source>
        <dbReference type="ARBA" id="ARBA00004496"/>
    </source>
</evidence>
<evidence type="ECO:0000256" key="4">
    <source>
        <dbReference type="ARBA" id="ARBA00022694"/>
    </source>
</evidence>
<proteinExistence type="inferred from homology"/>
<evidence type="ECO:0000256" key="8">
    <source>
        <dbReference type="HAMAP-Rule" id="MF_01161"/>
    </source>
</evidence>
<dbReference type="NCBIfam" id="TIGR02432">
    <property type="entry name" value="lysidine_TilS_N"/>
    <property type="match status" value="1"/>
</dbReference>
<evidence type="ECO:0000256" key="2">
    <source>
        <dbReference type="ARBA" id="ARBA00022490"/>
    </source>
</evidence>
<evidence type="ECO:0000256" key="7">
    <source>
        <dbReference type="ARBA" id="ARBA00048539"/>
    </source>
</evidence>
<keyword evidence="11" id="KW-1185">Reference proteome</keyword>
<evidence type="ECO:0000256" key="6">
    <source>
        <dbReference type="ARBA" id="ARBA00022840"/>
    </source>
</evidence>
<evidence type="ECO:0000256" key="5">
    <source>
        <dbReference type="ARBA" id="ARBA00022741"/>
    </source>
</evidence>
<feature type="domain" description="Lysidine-tRNA(Ile) synthetase C-terminal" evidence="9">
    <location>
        <begin position="364"/>
        <end position="442"/>
    </location>
</feature>
<dbReference type="InterPro" id="IPR012094">
    <property type="entry name" value="tRNA_Ile_lys_synt"/>
</dbReference>
<dbReference type="InterPro" id="IPR012795">
    <property type="entry name" value="tRNA_Ile_lys_synt_N"/>
</dbReference>
<dbReference type="CDD" id="cd01992">
    <property type="entry name" value="TilS_N"/>
    <property type="match status" value="1"/>
</dbReference>
<dbReference type="HAMAP" id="MF_01161">
    <property type="entry name" value="tRNA_Ile_lys_synt"/>
    <property type="match status" value="1"/>
</dbReference>
<dbReference type="SUPFAM" id="SSF56037">
    <property type="entry name" value="PheT/TilS domain"/>
    <property type="match status" value="1"/>
</dbReference>